<gene>
    <name evidence="3" type="ORF">HQ865_25140</name>
</gene>
<keyword evidence="4" id="KW-1185">Reference proteome</keyword>
<proteinExistence type="predicted"/>
<reference evidence="3 4" key="1">
    <citation type="submission" date="2020-05" db="EMBL/GenBank/DDBJ databases">
        <title>Mucilaginibacter mali sp. nov.</title>
        <authorList>
            <person name="Kim H.S."/>
            <person name="Lee K.C."/>
            <person name="Suh M.K."/>
            <person name="Kim J.-S."/>
            <person name="Han K.-I."/>
            <person name="Eom M.K."/>
            <person name="Shin Y.K."/>
            <person name="Lee J.-S."/>
        </authorList>
    </citation>
    <scope>NUCLEOTIDE SEQUENCE [LARGE SCALE GENOMIC DNA]</scope>
    <source>
        <strain evidence="3 4">G2-14</strain>
    </source>
</reference>
<dbReference type="PANTHER" id="PTHR38593">
    <property type="entry name" value="BLR2558 PROTEIN"/>
    <property type="match status" value="1"/>
</dbReference>
<name>A0A7D4UQG6_9SPHI</name>
<feature type="domain" description="DUF4142" evidence="2">
    <location>
        <begin position="54"/>
        <end position="188"/>
    </location>
</feature>
<dbReference type="Pfam" id="PF13628">
    <property type="entry name" value="DUF4142"/>
    <property type="match status" value="1"/>
</dbReference>
<dbReference type="InterPro" id="IPR012347">
    <property type="entry name" value="Ferritin-like"/>
</dbReference>
<dbReference type="KEGG" id="mmab:HQ865_25140"/>
<feature type="chain" id="PRO_5028853074" evidence="1">
    <location>
        <begin position="20"/>
        <end position="194"/>
    </location>
</feature>
<sequence length="194" mass="20018">MKKTILLLVPVIAVSHLQACSGSKTGSSGDTSTVKKDSTSITTVASADTASAMSDTAFANKAAVGGMAEVALGKMAAAKGASKEVKDFGNMMVMDHGKANDELKGIAQKKNITLPAGMDAEHQAKSDSLSKLSGAAFDKAYVAVMVEGHKKTLALMQSEARGGKDVDLKGFAAKTAPVVQHHLDEITKIQASLK</sequence>
<protein>
    <submittedName>
        <fullName evidence="3">DUF4142 domain-containing protein</fullName>
    </submittedName>
</protein>
<organism evidence="3 4">
    <name type="scientific">Mucilaginibacter mali</name>
    <dbReference type="NCBI Taxonomy" id="2740462"/>
    <lineage>
        <taxon>Bacteria</taxon>
        <taxon>Pseudomonadati</taxon>
        <taxon>Bacteroidota</taxon>
        <taxon>Sphingobacteriia</taxon>
        <taxon>Sphingobacteriales</taxon>
        <taxon>Sphingobacteriaceae</taxon>
        <taxon>Mucilaginibacter</taxon>
    </lineage>
</organism>
<dbReference type="RefSeq" id="WP_173417545.1">
    <property type="nucleotide sequence ID" value="NZ_CP054139.1"/>
</dbReference>
<dbReference type="Gene3D" id="1.20.1260.10">
    <property type="match status" value="1"/>
</dbReference>
<dbReference type="EMBL" id="CP054139">
    <property type="protein sequence ID" value="QKJ32900.1"/>
    <property type="molecule type" value="Genomic_DNA"/>
</dbReference>
<dbReference type="AlphaFoldDB" id="A0A7D4UQG6"/>
<evidence type="ECO:0000313" key="3">
    <source>
        <dbReference type="EMBL" id="QKJ32900.1"/>
    </source>
</evidence>
<accession>A0A7D4UQG6</accession>
<keyword evidence="1" id="KW-0732">Signal</keyword>
<dbReference type="InterPro" id="IPR025419">
    <property type="entry name" value="DUF4142"/>
</dbReference>
<evidence type="ECO:0000259" key="2">
    <source>
        <dbReference type="Pfam" id="PF13628"/>
    </source>
</evidence>
<evidence type="ECO:0000313" key="4">
    <source>
        <dbReference type="Proteomes" id="UP000505355"/>
    </source>
</evidence>
<dbReference type="PANTHER" id="PTHR38593:SF1">
    <property type="entry name" value="BLR2558 PROTEIN"/>
    <property type="match status" value="1"/>
</dbReference>
<evidence type="ECO:0000256" key="1">
    <source>
        <dbReference type="SAM" id="SignalP"/>
    </source>
</evidence>
<feature type="signal peptide" evidence="1">
    <location>
        <begin position="1"/>
        <end position="19"/>
    </location>
</feature>
<dbReference type="Proteomes" id="UP000505355">
    <property type="component" value="Chromosome"/>
</dbReference>